<gene>
    <name evidence="3" type="ORF">JF543_08650</name>
</gene>
<dbReference type="RefSeq" id="WP_206823773.1">
    <property type="nucleotide sequence ID" value="NZ_JAEMWU010000001.1"/>
</dbReference>
<reference evidence="3" key="1">
    <citation type="submission" date="2020-12" db="EMBL/GenBank/DDBJ databases">
        <title>PHA producing bacteria isolated from mangrove.</title>
        <authorList>
            <person name="Zheng W."/>
            <person name="Yu S."/>
            <person name="Huang Y."/>
        </authorList>
    </citation>
    <scope>NUCLEOTIDE SEQUENCE</scope>
    <source>
        <strain evidence="3">GN8-5</strain>
    </source>
</reference>
<name>A0A939IRQ2_9MICO</name>
<accession>A0A939IRQ2</accession>
<feature type="signal peptide" evidence="2">
    <location>
        <begin position="1"/>
        <end position="23"/>
    </location>
</feature>
<keyword evidence="2" id="KW-0732">Signal</keyword>
<dbReference type="Proteomes" id="UP000664385">
    <property type="component" value="Unassembled WGS sequence"/>
</dbReference>
<comment type="caution">
    <text evidence="3">The sequence shown here is derived from an EMBL/GenBank/DDBJ whole genome shotgun (WGS) entry which is preliminary data.</text>
</comment>
<dbReference type="AlphaFoldDB" id="A0A939IRQ2"/>
<protein>
    <submittedName>
        <fullName evidence="3">Uncharacterized protein</fullName>
    </submittedName>
</protein>
<evidence type="ECO:0000313" key="3">
    <source>
        <dbReference type="EMBL" id="MBN8206030.1"/>
    </source>
</evidence>
<evidence type="ECO:0000313" key="4">
    <source>
        <dbReference type="Proteomes" id="UP000664385"/>
    </source>
</evidence>
<proteinExistence type="predicted"/>
<feature type="region of interest" description="Disordered" evidence="1">
    <location>
        <begin position="87"/>
        <end position="109"/>
    </location>
</feature>
<evidence type="ECO:0000256" key="1">
    <source>
        <dbReference type="SAM" id="MobiDB-lite"/>
    </source>
</evidence>
<organism evidence="3 4">
    <name type="scientific">Microbacterium esteraromaticum</name>
    <dbReference type="NCBI Taxonomy" id="57043"/>
    <lineage>
        <taxon>Bacteria</taxon>
        <taxon>Bacillati</taxon>
        <taxon>Actinomycetota</taxon>
        <taxon>Actinomycetes</taxon>
        <taxon>Micrococcales</taxon>
        <taxon>Microbacteriaceae</taxon>
        <taxon>Microbacterium</taxon>
    </lineage>
</organism>
<dbReference type="EMBL" id="JAEMWU010000001">
    <property type="protein sequence ID" value="MBN8206030.1"/>
    <property type="molecule type" value="Genomic_DNA"/>
</dbReference>
<sequence>MTKKKWIAYGVGGLVGLSVMATAAAAAADTMRLETTEGTVVPGGEVTERGGVIDGATVHLQQTNSSVTVVSAPSAVTVASVASAASPYSAPSADSAPSVASAPSAVSPPSVASAASAASVASAASD</sequence>
<evidence type="ECO:0000256" key="2">
    <source>
        <dbReference type="SAM" id="SignalP"/>
    </source>
</evidence>
<feature type="chain" id="PRO_5038505125" evidence="2">
    <location>
        <begin position="24"/>
        <end position="126"/>
    </location>
</feature>